<comment type="similarity">
    <text evidence="2">Belongs to the ammonia transporter channel (TC 1.A.11.2) family.</text>
</comment>
<evidence type="ECO:0000256" key="8">
    <source>
        <dbReference type="SAM" id="Phobius"/>
    </source>
</evidence>
<evidence type="ECO:0000256" key="6">
    <source>
        <dbReference type="ARBA" id="ARBA00023136"/>
    </source>
</evidence>
<evidence type="ECO:0000256" key="4">
    <source>
        <dbReference type="ARBA" id="ARBA00022692"/>
    </source>
</evidence>
<dbReference type="GO" id="GO:0097272">
    <property type="term" value="P:ammonium homeostasis"/>
    <property type="evidence" value="ECO:0007669"/>
    <property type="project" value="TreeGrafter"/>
</dbReference>
<dbReference type="InterPro" id="IPR024041">
    <property type="entry name" value="NH4_transpt_AmtB-like_dom"/>
</dbReference>
<keyword evidence="4 8" id="KW-0812">Transmembrane</keyword>
<dbReference type="AlphaFoldDB" id="A0A2G8KWC5"/>
<feature type="domain" description="Ammonium transporter AmtB-like" evidence="9">
    <location>
        <begin position="1"/>
        <end position="140"/>
    </location>
</feature>
<keyword evidence="7" id="KW-0924">Ammonia transport</keyword>
<evidence type="ECO:0000256" key="1">
    <source>
        <dbReference type="ARBA" id="ARBA00004141"/>
    </source>
</evidence>
<dbReference type="Proteomes" id="UP000230750">
    <property type="component" value="Unassembled WGS sequence"/>
</dbReference>
<dbReference type="InterPro" id="IPR029020">
    <property type="entry name" value="Ammonium/urea_transptr"/>
</dbReference>
<dbReference type="PANTHER" id="PTHR11730">
    <property type="entry name" value="AMMONIUM TRANSPORTER"/>
    <property type="match status" value="1"/>
</dbReference>
<comment type="subcellular location">
    <subcellularLocation>
        <location evidence="1">Membrane</location>
        <topology evidence="1">Multi-pass membrane protein</topology>
    </subcellularLocation>
</comment>
<evidence type="ECO:0000313" key="10">
    <source>
        <dbReference type="EMBL" id="PIK52308.1"/>
    </source>
</evidence>
<dbReference type="Pfam" id="PF00909">
    <property type="entry name" value="Ammonium_transp"/>
    <property type="match status" value="1"/>
</dbReference>
<evidence type="ECO:0000256" key="7">
    <source>
        <dbReference type="ARBA" id="ARBA00023177"/>
    </source>
</evidence>
<gene>
    <name evidence="10" type="ORF">BSL78_10801</name>
</gene>
<reference evidence="10 11" key="1">
    <citation type="journal article" date="2017" name="PLoS Biol.">
        <title>The sea cucumber genome provides insights into morphological evolution and visceral regeneration.</title>
        <authorList>
            <person name="Zhang X."/>
            <person name="Sun L."/>
            <person name="Yuan J."/>
            <person name="Sun Y."/>
            <person name="Gao Y."/>
            <person name="Zhang L."/>
            <person name="Li S."/>
            <person name="Dai H."/>
            <person name="Hamel J.F."/>
            <person name="Liu C."/>
            <person name="Yu Y."/>
            <person name="Liu S."/>
            <person name="Lin W."/>
            <person name="Guo K."/>
            <person name="Jin S."/>
            <person name="Xu P."/>
            <person name="Storey K.B."/>
            <person name="Huan P."/>
            <person name="Zhang T."/>
            <person name="Zhou Y."/>
            <person name="Zhang J."/>
            <person name="Lin C."/>
            <person name="Li X."/>
            <person name="Xing L."/>
            <person name="Huo D."/>
            <person name="Sun M."/>
            <person name="Wang L."/>
            <person name="Mercier A."/>
            <person name="Li F."/>
            <person name="Yang H."/>
            <person name="Xiang J."/>
        </authorList>
    </citation>
    <scope>NUCLEOTIDE SEQUENCE [LARGE SCALE GENOMIC DNA]</scope>
    <source>
        <strain evidence="10">Shaxun</strain>
        <tissue evidence="10">Muscle</tissue>
    </source>
</reference>
<dbReference type="Gene3D" id="1.10.3430.10">
    <property type="entry name" value="Ammonium transporter AmtB like domains"/>
    <property type="match status" value="1"/>
</dbReference>
<feature type="transmembrane region" description="Helical" evidence="8">
    <location>
        <begin position="67"/>
        <end position="94"/>
    </location>
</feature>
<feature type="transmembrane region" description="Helical" evidence="8">
    <location>
        <begin position="100"/>
        <end position="118"/>
    </location>
</feature>
<protein>
    <submittedName>
        <fullName evidence="10">Putative ammonium transporter 1 isoform X1</fullName>
    </submittedName>
</protein>
<dbReference type="OrthoDB" id="534912at2759"/>
<evidence type="ECO:0000256" key="2">
    <source>
        <dbReference type="ARBA" id="ARBA00005887"/>
    </source>
</evidence>
<keyword evidence="3" id="KW-0813">Transport</keyword>
<feature type="transmembrane region" description="Helical" evidence="8">
    <location>
        <begin position="35"/>
        <end position="55"/>
    </location>
</feature>
<evidence type="ECO:0000259" key="9">
    <source>
        <dbReference type="Pfam" id="PF00909"/>
    </source>
</evidence>
<dbReference type="PANTHER" id="PTHR11730:SF6">
    <property type="entry name" value="AMMONIUM TRANSPORTER"/>
    <property type="match status" value="1"/>
</dbReference>
<dbReference type="SUPFAM" id="SSF111352">
    <property type="entry name" value="Ammonium transporter"/>
    <property type="match status" value="1"/>
</dbReference>
<proteinExistence type="inferred from homology"/>
<keyword evidence="5 8" id="KW-1133">Transmembrane helix</keyword>
<evidence type="ECO:0000256" key="5">
    <source>
        <dbReference type="ARBA" id="ARBA00022989"/>
    </source>
</evidence>
<dbReference type="GO" id="GO:0005886">
    <property type="term" value="C:plasma membrane"/>
    <property type="evidence" value="ECO:0007669"/>
    <property type="project" value="TreeGrafter"/>
</dbReference>
<sequence>MVGGIAALVGCKILGPRIGRFNDDGSPNDINGHSIPFVALGGLVLFFGFLAFNGGSQVSISQPGDGVAVSAAIVNTIISGSFGALSTMLLVKYLLPVRKWSIILIINGGLTSMVAICAGCNSAYAWGAAVIGCLGSLTYLVLVLWYSN</sequence>
<keyword evidence="6 8" id="KW-0472">Membrane</keyword>
<accession>A0A2G8KWC5</accession>
<dbReference type="EMBL" id="MRZV01000335">
    <property type="protein sequence ID" value="PIK52308.1"/>
    <property type="molecule type" value="Genomic_DNA"/>
</dbReference>
<evidence type="ECO:0000313" key="11">
    <source>
        <dbReference type="Proteomes" id="UP000230750"/>
    </source>
</evidence>
<name>A0A2G8KWC5_STIJA</name>
<keyword evidence="11" id="KW-1185">Reference proteome</keyword>
<feature type="transmembrane region" description="Helical" evidence="8">
    <location>
        <begin position="125"/>
        <end position="146"/>
    </location>
</feature>
<comment type="caution">
    <text evidence="10">The sequence shown here is derived from an EMBL/GenBank/DDBJ whole genome shotgun (WGS) entry which is preliminary data.</text>
</comment>
<organism evidence="10 11">
    <name type="scientific">Stichopus japonicus</name>
    <name type="common">Sea cucumber</name>
    <dbReference type="NCBI Taxonomy" id="307972"/>
    <lineage>
        <taxon>Eukaryota</taxon>
        <taxon>Metazoa</taxon>
        <taxon>Echinodermata</taxon>
        <taxon>Eleutherozoa</taxon>
        <taxon>Echinozoa</taxon>
        <taxon>Holothuroidea</taxon>
        <taxon>Aspidochirotacea</taxon>
        <taxon>Aspidochirotida</taxon>
        <taxon>Stichopodidae</taxon>
        <taxon>Apostichopus</taxon>
    </lineage>
</organism>
<evidence type="ECO:0000256" key="3">
    <source>
        <dbReference type="ARBA" id="ARBA00022448"/>
    </source>
</evidence>
<dbReference type="STRING" id="307972.A0A2G8KWC5"/>
<dbReference type="GO" id="GO:0008519">
    <property type="term" value="F:ammonium channel activity"/>
    <property type="evidence" value="ECO:0007669"/>
    <property type="project" value="InterPro"/>
</dbReference>